<keyword evidence="13" id="KW-0808">Transferase</keyword>
<dbReference type="PANTHER" id="PTHR42648">
    <property type="entry name" value="TRANSPOSASE, PUTATIVE-RELATED"/>
    <property type="match status" value="1"/>
</dbReference>
<dbReference type="InterPro" id="IPR054722">
    <property type="entry name" value="PolX-like_BBD"/>
</dbReference>
<dbReference type="GO" id="GO:0005524">
    <property type="term" value="F:ATP binding"/>
    <property type="evidence" value="ECO:0007669"/>
    <property type="project" value="UniProtKB-KW"/>
</dbReference>
<evidence type="ECO:0000256" key="14">
    <source>
        <dbReference type="ARBA" id="ARBA00023113"/>
    </source>
</evidence>
<evidence type="ECO:0000256" key="2">
    <source>
        <dbReference type="ARBA" id="ARBA00022612"/>
    </source>
</evidence>
<dbReference type="PROSITE" id="PS50994">
    <property type="entry name" value="INTEGRASE"/>
    <property type="match status" value="1"/>
</dbReference>
<keyword evidence="16" id="KW-0863">Zinc-finger</keyword>
<dbReference type="GO" id="GO:0015074">
    <property type="term" value="P:DNA integration"/>
    <property type="evidence" value="ECO:0007669"/>
    <property type="project" value="UniProtKB-KW"/>
</dbReference>
<proteinExistence type="predicted"/>
<keyword evidence="16" id="KW-0862">Zinc</keyword>
<evidence type="ECO:0000256" key="1">
    <source>
        <dbReference type="ARBA" id="ARBA00002180"/>
    </source>
</evidence>
<dbReference type="InterPro" id="IPR001878">
    <property type="entry name" value="Znf_CCHC"/>
</dbReference>
<dbReference type="Proteomes" id="UP000479000">
    <property type="component" value="Unassembled WGS sequence"/>
</dbReference>
<keyword evidence="13" id="KW-0548">Nucleotidyltransferase</keyword>
<evidence type="ECO:0000259" key="18">
    <source>
        <dbReference type="PROSITE" id="PS50158"/>
    </source>
</evidence>
<dbReference type="InterPro" id="IPR001584">
    <property type="entry name" value="Integrase_cat-core"/>
</dbReference>
<dbReference type="InterPro" id="IPR012337">
    <property type="entry name" value="RNaseH-like_sf"/>
</dbReference>
<feature type="compositionally biased region" description="Polar residues" evidence="17">
    <location>
        <begin position="727"/>
        <end position="744"/>
    </location>
</feature>
<dbReference type="GO" id="GO:0003964">
    <property type="term" value="F:RNA-directed DNA polymerase activity"/>
    <property type="evidence" value="ECO:0007669"/>
    <property type="project" value="UniProtKB-KW"/>
</dbReference>
<feature type="region of interest" description="Disordered" evidence="17">
    <location>
        <begin position="80"/>
        <end position="117"/>
    </location>
</feature>
<feature type="compositionally biased region" description="Basic and acidic residues" evidence="17">
    <location>
        <begin position="104"/>
        <end position="117"/>
    </location>
</feature>
<evidence type="ECO:0000256" key="9">
    <source>
        <dbReference type="ARBA" id="ARBA00022840"/>
    </source>
</evidence>
<feature type="region of interest" description="Disordered" evidence="17">
    <location>
        <begin position="324"/>
        <end position="346"/>
    </location>
</feature>
<keyword evidence="4" id="KW-0540">Nuclease</keyword>
<keyword evidence="9" id="KW-0067">ATP-binding</keyword>
<dbReference type="Pfam" id="PF25597">
    <property type="entry name" value="SH3_retrovirus"/>
    <property type="match status" value="1"/>
</dbReference>
<dbReference type="GO" id="GO:0003887">
    <property type="term" value="F:DNA-directed DNA polymerase activity"/>
    <property type="evidence" value="ECO:0007669"/>
    <property type="project" value="UniProtKB-KW"/>
</dbReference>
<dbReference type="Pfam" id="PF22936">
    <property type="entry name" value="Pol_BBD"/>
    <property type="match status" value="1"/>
</dbReference>
<dbReference type="Gene3D" id="4.10.60.10">
    <property type="entry name" value="Zinc finger, CCHC-type"/>
    <property type="match status" value="1"/>
</dbReference>
<evidence type="ECO:0000256" key="5">
    <source>
        <dbReference type="ARBA" id="ARBA00022723"/>
    </source>
</evidence>
<dbReference type="SUPFAM" id="SSF57756">
    <property type="entry name" value="Retrovirus zinc finger-like domains"/>
    <property type="match status" value="1"/>
</dbReference>
<feature type="compositionally biased region" description="Basic and acidic residues" evidence="17">
    <location>
        <begin position="422"/>
        <end position="433"/>
    </location>
</feature>
<evidence type="ECO:0000259" key="19">
    <source>
        <dbReference type="PROSITE" id="PS50994"/>
    </source>
</evidence>
<evidence type="ECO:0000256" key="12">
    <source>
        <dbReference type="ARBA" id="ARBA00022918"/>
    </source>
</evidence>
<keyword evidence="15" id="KW-0233">DNA recombination</keyword>
<evidence type="ECO:0000256" key="16">
    <source>
        <dbReference type="PROSITE-ProRule" id="PRU00047"/>
    </source>
</evidence>
<dbReference type="SUPFAM" id="SSF53098">
    <property type="entry name" value="Ribonuclease H-like"/>
    <property type="match status" value="1"/>
</dbReference>
<dbReference type="InterPro" id="IPR039537">
    <property type="entry name" value="Retrotran_Ty1/copia-like"/>
</dbReference>
<dbReference type="GO" id="GO:0006508">
    <property type="term" value="P:proteolysis"/>
    <property type="evidence" value="ECO:0007669"/>
    <property type="project" value="UniProtKB-KW"/>
</dbReference>
<dbReference type="PANTHER" id="PTHR42648:SF11">
    <property type="entry name" value="TRANSPOSON TY4-P GAG-POL POLYPROTEIN"/>
    <property type="match status" value="1"/>
</dbReference>
<keyword evidence="2" id="KW-1188">Viral release from host cell</keyword>
<keyword evidence="13" id="KW-0239">DNA-directed DNA polymerase</keyword>
<keyword evidence="10" id="KW-0460">Magnesium</keyword>
<keyword evidence="12" id="KW-0695">RNA-directed DNA polymerase</keyword>
<dbReference type="GO" id="GO:0004519">
    <property type="term" value="F:endonuclease activity"/>
    <property type="evidence" value="ECO:0007669"/>
    <property type="project" value="UniProtKB-KW"/>
</dbReference>
<keyword evidence="5" id="KW-0479">Metal-binding</keyword>
<dbReference type="InterPro" id="IPR036875">
    <property type="entry name" value="Znf_CCHC_sf"/>
</dbReference>
<keyword evidence="7" id="KW-0255">Endonuclease</keyword>
<dbReference type="Gene3D" id="3.30.420.10">
    <property type="entry name" value="Ribonuclease H-like superfamily/Ribonuclease H"/>
    <property type="match status" value="1"/>
</dbReference>
<name>A0A6H5GDC2_9HEMI</name>
<evidence type="ECO:0000313" key="21">
    <source>
        <dbReference type="Proteomes" id="UP000479000"/>
    </source>
</evidence>
<evidence type="ECO:0000256" key="8">
    <source>
        <dbReference type="ARBA" id="ARBA00022801"/>
    </source>
</evidence>
<evidence type="ECO:0000256" key="4">
    <source>
        <dbReference type="ARBA" id="ARBA00022722"/>
    </source>
</evidence>
<feature type="non-terminal residue" evidence="20">
    <location>
        <position position="1210"/>
    </location>
</feature>
<feature type="region of interest" description="Disordered" evidence="17">
    <location>
        <begin position="705"/>
        <end position="745"/>
    </location>
</feature>
<dbReference type="EMBL" id="CADCXU010011005">
    <property type="protein sequence ID" value="CAB0001504.1"/>
    <property type="molecule type" value="Genomic_DNA"/>
</dbReference>
<evidence type="ECO:0000313" key="20">
    <source>
        <dbReference type="EMBL" id="CAB0001504.1"/>
    </source>
</evidence>
<feature type="domain" description="Integrase catalytic" evidence="19">
    <location>
        <begin position="809"/>
        <end position="978"/>
    </location>
</feature>
<dbReference type="SMART" id="SM00343">
    <property type="entry name" value="ZnF_C2HC"/>
    <property type="match status" value="2"/>
</dbReference>
<dbReference type="InterPro" id="IPR036397">
    <property type="entry name" value="RNaseH_sf"/>
</dbReference>
<evidence type="ECO:0000256" key="3">
    <source>
        <dbReference type="ARBA" id="ARBA00022670"/>
    </source>
</evidence>
<keyword evidence="14" id="KW-0917">Virion maturation</keyword>
<dbReference type="GO" id="GO:0006310">
    <property type="term" value="P:DNA recombination"/>
    <property type="evidence" value="ECO:0007669"/>
    <property type="project" value="UniProtKB-KW"/>
</dbReference>
<keyword evidence="8" id="KW-0378">Hydrolase</keyword>
<evidence type="ECO:0000256" key="11">
    <source>
        <dbReference type="ARBA" id="ARBA00022908"/>
    </source>
</evidence>
<keyword evidence="3" id="KW-0645">Protease</keyword>
<sequence length="1210" mass="137139">MDGDPSASTEGNGRNVRQNMLTIFRDHISQILEEGESRVDEAVRSVHSDIEKCRNEAEKRLLDCKKFYENRLLQALTDFSEPADTADHTPPNVASPLQADEDKETVHHEAESKRSWMRERSVIKPVARPKFQKGDNKLTELTEFSLWKHRVRFELLSQDCLFLVDKSVQPTETYDEKAQSQMKSAVMAYLLSNLEQRHQRHVKYATDPAELMSYLERICEPVTMTSEHVLRTRFGSLIYDPRKQTVLEFIVIFDDIVEKIRRCPEAQLSDSQIRYNLLTAFSDALPDLVGSIKREQRPGRSVQEIKELLLMEEDNLREVYRRIEFPTDPDPSGSAMYGGGKNRKRSFNGQMIATEKRADQSKIQCRKCGALGHKADACRRPGRLCFNCGKCGHMSADCTEEPTESTKRYRARHAKVTPAQARLDKWQKSKENQRGPSQKPGQRKKRLPLKKAIAESKRRMKDGKSFMAIFVDPETEHLSEEKRMCWVETSDSEGSNDRAMFARESRENDSGAALSAVERKPTNDTSLDMVIDSGSTEHLVNNVKLFVNLRTLAKPKLITCANKNREADLVIRQAGDIIVYNDETNSYGCLQDVLYAPDLTENLFSLRKQMKNGLNAIFSDTSVELRDRFNGELVKSGQYDGTFWWIHFSLPLANVAAEERARLTETVLSEMGMSYLAEPAIAGPSTSGGEASSLDTCSSIVPLGGREKSAKQQSEYENEPKRAKIGPNSSSHYDTTRTDQNVAGPSSLRDDLGLLWHLRLNHASKSYLEKAAKCIQSLKNVKFNNNILDCSSCKMAKAKRKPCNDVRIRSEIPFHRMWSDLMGPIKPNAYRTQNKYVVSFTDDASRYAMAYEIPDKTKVHQALVKCLDEIRVLKGPECKLVQILTDGGTEYKTLEMRALLSRENITLTSCEPATPQHNGCSERLNLTLASNIRVNLISAGMPNHFWGFALRHSIHVHNRTPNASNNFASPYEILHNKSPNLNYVRRFGCESYVLDNHVKSKSKFAPRANLAFLLECTESGYVLLDANKKTVVRSKHVDFVESKVYGDHQIEPFSSSDVFEIESESVSSENDVRDQEGDSILGITANENMPIETRPPNRDERSAIQIGGTSEFDFFEELEDELDDEMALLTFANGAGNKENPVTYQDALNSSDSQLWIDAMNTEFDALVRCGTWDITPKNELPPNTKIMKSRWVHKIKSEANGKTRYRSRL</sequence>
<accession>A0A6H5GDC2</accession>
<dbReference type="Pfam" id="PF00098">
    <property type="entry name" value="zf-CCHC"/>
    <property type="match status" value="1"/>
</dbReference>
<evidence type="ECO:0008006" key="22">
    <source>
        <dbReference type="Google" id="ProtNLM"/>
    </source>
</evidence>
<feature type="domain" description="CCHC-type" evidence="18">
    <location>
        <begin position="385"/>
        <end position="400"/>
    </location>
</feature>
<dbReference type="GO" id="GO:0003676">
    <property type="term" value="F:nucleic acid binding"/>
    <property type="evidence" value="ECO:0007669"/>
    <property type="project" value="InterPro"/>
</dbReference>
<dbReference type="GO" id="GO:0008233">
    <property type="term" value="F:peptidase activity"/>
    <property type="evidence" value="ECO:0007669"/>
    <property type="project" value="UniProtKB-KW"/>
</dbReference>
<evidence type="ECO:0000256" key="17">
    <source>
        <dbReference type="SAM" id="MobiDB-lite"/>
    </source>
</evidence>
<evidence type="ECO:0000256" key="15">
    <source>
        <dbReference type="ARBA" id="ARBA00023172"/>
    </source>
</evidence>
<evidence type="ECO:0000256" key="6">
    <source>
        <dbReference type="ARBA" id="ARBA00022741"/>
    </source>
</evidence>
<evidence type="ECO:0000256" key="13">
    <source>
        <dbReference type="ARBA" id="ARBA00022932"/>
    </source>
</evidence>
<reference evidence="20 21" key="1">
    <citation type="submission" date="2020-02" db="EMBL/GenBank/DDBJ databases">
        <authorList>
            <person name="Ferguson B K."/>
        </authorList>
    </citation>
    <scope>NUCLEOTIDE SEQUENCE [LARGE SCALE GENOMIC DNA]</scope>
</reference>
<evidence type="ECO:0000256" key="7">
    <source>
        <dbReference type="ARBA" id="ARBA00022759"/>
    </source>
</evidence>
<keyword evidence="21" id="KW-1185">Reference proteome</keyword>
<keyword evidence="11" id="KW-0229">DNA integration</keyword>
<gene>
    <name evidence="20" type="ORF">NTEN_LOCUS7291</name>
</gene>
<feature type="region of interest" description="Disordered" evidence="17">
    <location>
        <begin position="397"/>
        <end position="450"/>
    </location>
</feature>
<dbReference type="GO" id="GO:0008270">
    <property type="term" value="F:zinc ion binding"/>
    <property type="evidence" value="ECO:0007669"/>
    <property type="project" value="UniProtKB-KW"/>
</dbReference>
<organism evidence="20 21">
    <name type="scientific">Nesidiocoris tenuis</name>
    <dbReference type="NCBI Taxonomy" id="355587"/>
    <lineage>
        <taxon>Eukaryota</taxon>
        <taxon>Metazoa</taxon>
        <taxon>Ecdysozoa</taxon>
        <taxon>Arthropoda</taxon>
        <taxon>Hexapoda</taxon>
        <taxon>Insecta</taxon>
        <taxon>Pterygota</taxon>
        <taxon>Neoptera</taxon>
        <taxon>Paraneoptera</taxon>
        <taxon>Hemiptera</taxon>
        <taxon>Heteroptera</taxon>
        <taxon>Panheteroptera</taxon>
        <taxon>Cimicomorpha</taxon>
        <taxon>Miridae</taxon>
        <taxon>Dicyphina</taxon>
        <taxon>Nesidiocoris</taxon>
    </lineage>
</organism>
<dbReference type="OrthoDB" id="6765335at2759"/>
<dbReference type="InterPro" id="IPR057670">
    <property type="entry name" value="SH3_retrovirus"/>
</dbReference>
<dbReference type="PROSITE" id="PS50158">
    <property type="entry name" value="ZF_CCHC"/>
    <property type="match status" value="1"/>
</dbReference>
<evidence type="ECO:0000256" key="10">
    <source>
        <dbReference type="ARBA" id="ARBA00022842"/>
    </source>
</evidence>
<comment type="function">
    <text evidence="1">The aspartyl protease (PR) mediates the proteolytic cleavages of the Gag and Gag-Pol polyproteins after assembly of the VLP.</text>
</comment>
<keyword evidence="6" id="KW-0547">Nucleotide-binding</keyword>
<dbReference type="AlphaFoldDB" id="A0A6H5GDC2"/>
<protein>
    <recommendedName>
        <fullName evidence="22">Endonuclease</fullName>
    </recommendedName>
</protein>